<reference evidence="4 5" key="1">
    <citation type="submission" date="2016-11" db="EMBL/GenBank/DDBJ databases">
        <authorList>
            <person name="Jaros S."/>
            <person name="Januszkiewicz K."/>
            <person name="Wedrychowicz H."/>
        </authorList>
    </citation>
    <scope>NUCLEOTIDE SEQUENCE [LARGE SCALE GENOMIC DNA]</scope>
    <source>
        <strain evidence="4 5">DSM 25479</strain>
    </source>
</reference>
<evidence type="ECO:0000256" key="1">
    <source>
        <dbReference type="ARBA" id="ARBA00022741"/>
    </source>
</evidence>
<proteinExistence type="predicted"/>
<evidence type="ECO:0000313" key="5">
    <source>
        <dbReference type="Proteomes" id="UP000184335"/>
    </source>
</evidence>
<dbReference type="CDD" id="cd05907">
    <property type="entry name" value="VL_LC_FACS_like"/>
    <property type="match status" value="1"/>
</dbReference>
<dbReference type="EMBL" id="FQYI01000005">
    <property type="protein sequence ID" value="SHI82820.1"/>
    <property type="molecule type" value="Genomic_DNA"/>
</dbReference>
<dbReference type="PANTHER" id="PTHR43272">
    <property type="entry name" value="LONG-CHAIN-FATTY-ACID--COA LIGASE"/>
    <property type="match status" value="1"/>
</dbReference>
<dbReference type="InterPro" id="IPR000873">
    <property type="entry name" value="AMP-dep_synth/lig_dom"/>
</dbReference>
<accession>A0A1M6EBZ2</accession>
<dbReference type="GO" id="GO:0016020">
    <property type="term" value="C:membrane"/>
    <property type="evidence" value="ECO:0007669"/>
    <property type="project" value="TreeGrafter"/>
</dbReference>
<dbReference type="PRINTS" id="PR00154">
    <property type="entry name" value="AMPBINDING"/>
</dbReference>
<evidence type="ECO:0000256" key="2">
    <source>
        <dbReference type="ARBA" id="ARBA00022840"/>
    </source>
</evidence>
<dbReference type="STRING" id="1118202.SAMN05443429_10552"/>
<protein>
    <submittedName>
        <fullName evidence="4">Long-chain acyl-CoA synthetase</fullName>
    </submittedName>
</protein>
<dbReference type="RefSeq" id="WP_073179354.1">
    <property type="nucleotide sequence ID" value="NZ_FQYI01000005.1"/>
</dbReference>
<feature type="domain" description="AMP-dependent synthetase/ligase" evidence="3">
    <location>
        <begin position="18"/>
        <end position="416"/>
    </location>
</feature>
<dbReference type="PANTHER" id="PTHR43272:SF33">
    <property type="entry name" value="AMP-BINDING DOMAIN-CONTAINING PROTEIN-RELATED"/>
    <property type="match status" value="1"/>
</dbReference>
<dbReference type="InterPro" id="IPR020845">
    <property type="entry name" value="AMP-binding_CS"/>
</dbReference>
<keyword evidence="5" id="KW-1185">Reference proteome</keyword>
<dbReference type="GO" id="GO:0004467">
    <property type="term" value="F:long-chain fatty acid-CoA ligase activity"/>
    <property type="evidence" value="ECO:0007669"/>
    <property type="project" value="TreeGrafter"/>
</dbReference>
<dbReference type="Gene3D" id="3.40.50.12780">
    <property type="entry name" value="N-terminal domain of ligase-like"/>
    <property type="match status" value="1"/>
</dbReference>
<dbReference type="AlphaFoldDB" id="A0A1M6EBZ2"/>
<evidence type="ECO:0000259" key="3">
    <source>
        <dbReference type="Pfam" id="PF00501"/>
    </source>
</evidence>
<name>A0A1M6EBZ2_9FLAO</name>
<organism evidence="4 5">
    <name type="scientific">Cruoricaptor ignavus</name>
    <dbReference type="NCBI Taxonomy" id="1118202"/>
    <lineage>
        <taxon>Bacteria</taxon>
        <taxon>Pseudomonadati</taxon>
        <taxon>Bacteroidota</taxon>
        <taxon>Flavobacteriia</taxon>
        <taxon>Flavobacteriales</taxon>
        <taxon>Weeksellaceae</taxon>
        <taxon>Cruoricaptor</taxon>
    </lineage>
</organism>
<sequence>MKVERLFDVAYYALNRYPQPVMMASKLNGVWQKISTEEFINMGNTLARGLLKLGIKPGDRIVLITSSSRIEWALAEFAISRVGAVSVPVYPTISEQDYKFIFNDAQVNYCFLSDLSLYEKVEAIRSEVPTLKAVYTFDDIPGAASWKEVYHLGIPEENQKEVDGISANIKHEDLATIIYTSGTTGRPKGVMLSHKNLINNMMECSERFPIDANADYRDLRAVSVLPICHVIERMVYYLYIYNGISINFSDSIENISENIQFAKPHYMTVVPRLLEKMYDKIYEKGDQAGGIKSKIFHWALRVNECRNTTGKPSNLREHIADKLVFSKWREGLGGNIVSLICGSAALSERINKLFTNAGIPVMEGYGLTETSPVISVNSFQHNKIGTTGLPLKSYEVRIAEDGEITVKGPSVFMGYYNHDEITKEAFTEDGFFKTGDIGHLDSDGFLKITDRKKEMFKTSGGKYIAPQIIENQAKASKFIEQIMVVGEGEKMPTALIQPDFNFAQMWAERKGYDIGRTPEEIAENQLLKDRIMQDIELLNKSLGKWEKIKKIELTADVWSIDDGQLTPTLKLKRKVIKEKYKDKINKLYGRK</sequence>
<gene>
    <name evidence="4" type="ORF">SAMN05443429_10552</name>
</gene>
<dbReference type="Pfam" id="PF00501">
    <property type="entry name" value="AMP-binding"/>
    <property type="match status" value="1"/>
</dbReference>
<dbReference type="PROSITE" id="PS00455">
    <property type="entry name" value="AMP_BINDING"/>
    <property type="match status" value="1"/>
</dbReference>
<dbReference type="GO" id="GO:0005524">
    <property type="term" value="F:ATP binding"/>
    <property type="evidence" value="ECO:0007669"/>
    <property type="project" value="UniProtKB-KW"/>
</dbReference>
<dbReference type="InterPro" id="IPR042099">
    <property type="entry name" value="ANL_N_sf"/>
</dbReference>
<dbReference type="SUPFAM" id="SSF56801">
    <property type="entry name" value="Acetyl-CoA synthetase-like"/>
    <property type="match status" value="1"/>
</dbReference>
<dbReference type="Proteomes" id="UP000184335">
    <property type="component" value="Unassembled WGS sequence"/>
</dbReference>
<dbReference type="InterPro" id="IPR020459">
    <property type="entry name" value="AMP-binding"/>
</dbReference>
<evidence type="ECO:0000313" key="4">
    <source>
        <dbReference type="EMBL" id="SHI82820.1"/>
    </source>
</evidence>
<dbReference type="Pfam" id="PF23562">
    <property type="entry name" value="AMP-binding_C_3"/>
    <property type="match status" value="1"/>
</dbReference>
<keyword evidence="2" id="KW-0067">ATP-binding</keyword>
<keyword evidence="1" id="KW-0547">Nucleotide-binding</keyword>
<dbReference type="OrthoDB" id="9803968at2"/>